<dbReference type="Gene3D" id="3.40.630.30">
    <property type="match status" value="1"/>
</dbReference>
<sequence>MINIIKLTDSGQKSNITNSILRLLPEWFGIEEAIVEYAGGSGNTDFYAAYRLDEPVGFISIKAINIYTSEIYVTAVLKEYQHMGIGKKLLETAQEELINKNVKFLMVKTLGDSHPDEYYMKTRKFYCKMGFYPLEELKEIWGEECPCLIMVKAL</sequence>
<dbReference type="eggNOG" id="COG0456">
    <property type="taxonomic scope" value="Bacteria"/>
</dbReference>
<dbReference type="EMBL" id="AORV01000054">
    <property type="protein sequence ID" value="EMS70401.1"/>
    <property type="molecule type" value="Genomic_DNA"/>
</dbReference>
<name>S0FJG1_RUMCE</name>
<evidence type="ECO:0000313" key="2">
    <source>
        <dbReference type="EMBL" id="EMS70401.1"/>
    </source>
</evidence>
<proteinExistence type="predicted"/>
<dbReference type="AlphaFoldDB" id="S0FJG1"/>
<dbReference type="PROSITE" id="PS51186">
    <property type="entry name" value="GNAT"/>
    <property type="match status" value="1"/>
</dbReference>
<dbReference type="InterPro" id="IPR016181">
    <property type="entry name" value="Acyl_CoA_acyltransferase"/>
</dbReference>
<gene>
    <name evidence="2" type="ORF">CTER_3831</name>
</gene>
<evidence type="ECO:0000313" key="3">
    <source>
        <dbReference type="Proteomes" id="UP000014155"/>
    </source>
</evidence>
<organism evidence="2 3">
    <name type="scientific">Ruminiclostridium cellobioparum subsp. termitidis CT1112</name>
    <dbReference type="NCBI Taxonomy" id="1195236"/>
    <lineage>
        <taxon>Bacteria</taxon>
        <taxon>Bacillati</taxon>
        <taxon>Bacillota</taxon>
        <taxon>Clostridia</taxon>
        <taxon>Eubacteriales</taxon>
        <taxon>Oscillospiraceae</taxon>
        <taxon>Ruminiclostridium</taxon>
    </lineage>
</organism>
<reference evidence="2 3" key="1">
    <citation type="journal article" date="2013" name="Genome Announc.">
        <title>Draft Genome Sequence of the Cellulolytic, Mesophilic, Anaerobic Bacterium Clostridium termitidis Strain CT1112 (DSM 5398).</title>
        <authorList>
            <person name="Lal S."/>
            <person name="Ramachandran U."/>
            <person name="Zhang X."/>
            <person name="Munir R."/>
            <person name="Sparling R."/>
            <person name="Levin D.B."/>
        </authorList>
    </citation>
    <scope>NUCLEOTIDE SEQUENCE [LARGE SCALE GENOMIC DNA]</scope>
    <source>
        <strain evidence="2 3">CT1112</strain>
    </source>
</reference>
<dbReference type="SUPFAM" id="SSF55729">
    <property type="entry name" value="Acyl-CoA N-acyltransferases (Nat)"/>
    <property type="match status" value="1"/>
</dbReference>
<dbReference type="RefSeq" id="WP_004628242.1">
    <property type="nucleotide sequence ID" value="NZ_AORV01000054.1"/>
</dbReference>
<keyword evidence="2" id="KW-0808">Transferase</keyword>
<dbReference type="PATRIC" id="fig|1195236.3.peg.4041"/>
<accession>S0FJG1</accession>
<comment type="caution">
    <text evidence="2">The sequence shown here is derived from an EMBL/GenBank/DDBJ whole genome shotgun (WGS) entry which is preliminary data.</text>
</comment>
<evidence type="ECO:0000259" key="1">
    <source>
        <dbReference type="PROSITE" id="PS51186"/>
    </source>
</evidence>
<feature type="domain" description="N-acetyltransferase" evidence="1">
    <location>
        <begin position="2"/>
        <end position="154"/>
    </location>
</feature>
<dbReference type="STRING" id="1195236.CTER_3831"/>
<dbReference type="CDD" id="cd04301">
    <property type="entry name" value="NAT_SF"/>
    <property type="match status" value="1"/>
</dbReference>
<dbReference type="Pfam" id="PF13508">
    <property type="entry name" value="Acetyltransf_7"/>
    <property type="match status" value="1"/>
</dbReference>
<protein>
    <submittedName>
        <fullName evidence="2">Acetyltransferase</fullName>
    </submittedName>
</protein>
<keyword evidence="3" id="KW-1185">Reference proteome</keyword>
<dbReference type="GO" id="GO:0016747">
    <property type="term" value="F:acyltransferase activity, transferring groups other than amino-acyl groups"/>
    <property type="evidence" value="ECO:0007669"/>
    <property type="project" value="InterPro"/>
</dbReference>
<dbReference type="Proteomes" id="UP000014155">
    <property type="component" value="Unassembled WGS sequence"/>
</dbReference>
<dbReference type="InterPro" id="IPR000182">
    <property type="entry name" value="GNAT_dom"/>
</dbReference>